<evidence type="ECO:0000313" key="2">
    <source>
        <dbReference type="EMBL" id="GAA3965900.1"/>
    </source>
</evidence>
<name>A0ABP7PHX9_9SPHI</name>
<proteinExistence type="predicted"/>
<protein>
    <recommendedName>
        <fullName evidence="4">Lipoprotein</fullName>
    </recommendedName>
</protein>
<dbReference type="Proteomes" id="UP001500742">
    <property type="component" value="Unassembled WGS sequence"/>
</dbReference>
<feature type="chain" id="PRO_5045636708" description="Lipoprotein" evidence="1">
    <location>
        <begin position="19"/>
        <end position="167"/>
    </location>
</feature>
<feature type="signal peptide" evidence="1">
    <location>
        <begin position="1"/>
        <end position="18"/>
    </location>
</feature>
<dbReference type="RefSeq" id="WP_259088595.1">
    <property type="nucleotide sequence ID" value="NZ_BAAAZC010000009.1"/>
</dbReference>
<organism evidence="2 3">
    <name type="scientific">Mucilaginibacter dorajii</name>
    <dbReference type="NCBI Taxonomy" id="692994"/>
    <lineage>
        <taxon>Bacteria</taxon>
        <taxon>Pseudomonadati</taxon>
        <taxon>Bacteroidota</taxon>
        <taxon>Sphingobacteriia</taxon>
        <taxon>Sphingobacteriales</taxon>
        <taxon>Sphingobacteriaceae</taxon>
        <taxon>Mucilaginibacter</taxon>
    </lineage>
</organism>
<evidence type="ECO:0000313" key="3">
    <source>
        <dbReference type="Proteomes" id="UP001500742"/>
    </source>
</evidence>
<evidence type="ECO:0008006" key="4">
    <source>
        <dbReference type="Google" id="ProtNLM"/>
    </source>
</evidence>
<accession>A0ABP7PHX9</accession>
<reference evidence="3" key="1">
    <citation type="journal article" date="2019" name="Int. J. Syst. Evol. Microbiol.">
        <title>The Global Catalogue of Microorganisms (GCM) 10K type strain sequencing project: providing services to taxonomists for standard genome sequencing and annotation.</title>
        <authorList>
            <consortium name="The Broad Institute Genomics Platform"/>
            <consortium name="The Broad Institute Genome Sequencing Center for Infectious Disease"/>
            <person name="Wu L."/>
            <person name="Ma J."/>
        </authorList>
    </citation>
    <scope>NUCLEOTIDE SEQUENCE [LARGE SCALE GENOMIC DNA]</scope>
    <source>
        <strain evidence="3">JCM 16601</strain>
    </source>
</reference>
<comment type="caution">
    <text evidence="2">The sequence shown here is derived from an EMBL/GenBank/DDBJ whole genome shotgun (WGS) entry which is preliminary data.</text>
</comment>
<gene>
    <name evidence="2" type="ORF">GCM10022210_12980</name>
</gene>
<evidence type="ECO:0000256" key="1">
    <source>
        <dbReference type="SAM" id="SignalP"/>
    </source>
</evidence>
<dbReference type="PROSITE" id="PS51257">
    <property type="entry name" value="PROKAR_LIPOPROTEIN"/>
    <property type="match status" value="1"/>
</dbReference>
<keyword evidence="3" id="KW-1185">Reference proteome</keyword>
<sequence length="167" mass="18172">MKHTITFSVILSALILIAACGKSTQPEIDTKLTDCPANSDCTFSFQDKADLVAPNKVINGNSTVFYYSSINTRLCSATTQLYFKANTDGGTFKVSGSEIAGNSAVYNFICPCCDYIGVKPIGGEIKGKRINGSKWLVNAVVILGNEQAKFTDTLKINQYYNLQKLIM</sequence>
<keyword evidence="1" id="KW-0732">Signal</keyword>
<dbReference type="EMBL" id="BAAAZC010000009">
    <property type="protein sequence ID" value="GAA3965900.1"/>
    <property type="molecule type" value="Genomic_DNA"/>
</dbReference>